<name>A0A9E6Y0H1_9ACTN</name>
<dbReference type="Proteomes" id="UP001162834">
    <property type="component" value="Chromosome"/>
</dbReference>
<evidence type="ECO:0000256" key="6">
    <source>
        <dbReference type="ARBA" id="ARBA00023136"/>
    </source>
</evidence>
<dbReference type="InterPro" id="IPR050291">
    <property type="entry name" value="CDF_Transporter"/>
</dbReference>
<comment type="similarity">
    <text evidence="2">Belongs to the cation diffusion facilitator (CDF) transporter (TC 2.A.4) family.</text>
</comment>
<evidence type="ECO:0000256" key="7">
    <source>
        <dbReference type="SAM" id="Phobius"/>
    </source>
</evidence>
<evidence type="ECO:0000256" key="3">
    <source>
        <dbReference type="ARBA" id="ARBA00022448"/>
    </source>
</evidence>
<evidence type="ECO:0000313" key="10">
    <source>
        <dbReference type="EMBL" id="UGS37690.1"/>
    </source>
</evidence>
<keyword evidence="4 7" id="KW-0812">Transmembrane</keyword>
<dbReference type="KEGG" id="sbae:DSM104329_04110"/>
<keyword evidence="11" id="KW-1185">Reference proteome</keyword>
<organism evidence="10 11">
    <name type="scientific">Capillimicrobium parvum</name>
    <dbReference type="NCBI Taxonomy" id="2884022"/>
    <lineage>
        <taxon>Bacteria</taxon>
        <taxon>Bacillati</taxon>
        <taxon>Actinomycetota</taxon>
        <taxon>Thermoleophilia</taxon>
        <taxon>Solirubrobacterales</taxon>
        <taxon>Capillimicrobiaceae</taxon>
        <taxon>Capillimicrobium</taxon>
    </lineage>
</organism>
<evidence type="ECO:0000256" key="5">
    <source>
        <dbReference type="ARBA" id="ARBA00022989"/>
    </source>
</evidence>
<dbReference type="SUPFAM" id="SSF160240">
    <property type="entry name" value="Cation efflux protein cytoplasmic domain-like"/>
    <property type="match status" value="1"/>
</dbReference>
<dbReference type="PANTHER" id="PTHR43840:SF15">
    <property type="entry name" value="MITOCHONDRIAL METAL TRANSPORTER 1-RELATED"/>
    <property type="match status" value="1"/>
</dbReference>
<dbReference type="Gene3D" id="3.30.70.1350">
    <property type="entry name" value="Cation efflux protein, cytoplasmic domain"/>
    <property type="match status" value="1"/>
</dbReference>
<keyword evidence="6 7" id="KW-0472">Membrane</keyword>
<evidence type="ECO:0000259" key="8">
    <source>
        <dbReference type="Pfam" id="PF01545"/>
    </source>
</evidence>
<accession>A0A9E6Y0H1</accession>
<dbReference type="RefSeq" id="WP_259311735.1">
    <property type="nucleotide sequence ID" value="NZ_CP087164.1"/>
</dbReference>
<dbReference type="NCBIfam" id="TIGR01297">
    <property type="entry name" value="CDF"/>
    <property type="match status" value="1"/>
</dbReference>
<dbReference type="Pfam" id="PF01545">
    <property type="entry name" value="Cation_efflux"/>
    <property type="match status" value="1"/>
</dbReference>
<dbReference type="GO" id="GO:0005886">
    <property type="term" value="C:plasma membrane"/>
    <property type="evidence" value="ECO:0007669"/>
    <property type="project" value="TreeGrafter"/>
</dbReference>
<dbReference type="InterPro" id="IPR027469">
    <property type="entry name" value="Cation_efflux_TMD_sf"/>
</dbReference>
<dbReference type="EMBL" id="CP087164">
    <property type="protein sequence ID" value="UGS37690.1"/>
    <property type="molecule type" value="Genomic_DNA"/>
</dbReference>
<evidence type="ECO:0000256" key="2">
    <source>
        <dbReference type="ARBA" id="ARBA00008114"/>
    </source>
</evidence>
<feature type="transmembrane region" description="Helical" evidence="7">
    <location>
        <begin position="188"/>
        <end position="206"/>
    </location>
</feature>
<dbReference type="GO" id="GO:0015341">
    <property type="term" value="F:zinc efflux antiporter activity"/>
    <property type="evidence" value="ECO:0007669"/>
    <property type="project" value="TreeGrafter"/>
</dbReference>
<keyword evidence="3" id="KW-0813">Transport</keyword>
<sequence>MAGTLTPETAVGPVKRRAAALSIASNSLLIVLKFAAGIVTGSVALLAEAMQSIIDLVASVVAYVSVRKADEPADENHPYGHEKIENLAAAIEGVLILVGSAVIAFEAARRLINGGDVERLGFGIVIIALTIVVNLVVSGVLARRARETGSPALEGDAAHLRTDALTSVGVLVGLLLVQITGASWLDPVVALLVAAAILATGVRIVMRSTRVLVDEGLPPEELEVIRAAVVSFGPRGIVGFHKLRARRAGARRLVDMHVQFRAGATLEEAHATAHELQDEIRDRLGDTDVLIHIEPADRVRPGTEIVD</sequence>
<evidence type="ECO:0000256" key="4">
    <source>
        <dbReference type="ARBA" id="ARBA00022692"/>
    </source>
</evidence>
<keyword evidence="5 7" id="KW-1133">Transmembrane helix</keyword>
<dbReference type="GO" id="GO:0006882">
    <property type="term" value="P:intracellular zinc ion homeostasis"/>
    <property type="evidence" value="ECO:0007669"/>
    <property type="project" value="TreeGrafter"/>
</dbReference>
<evidence type="ECO:0000259" key="9">
    <source>
        <dbReference type="Pfam" id="PF16916"/>
    </source>
</evidence>
<dbReference type="SUPFAM" id="SSF161111">
    <property type="entry name" value="Cation efflux protein transmembrane domain-like"/>
    <property type="match status" value="1"/>
</dbReference>
<dbReference type="GO" id="GO:0015086">
    <property type="term" value="F:cadmium ion transmembrane transporter activity"/>
    <property type="evidence" value="ECO:0007669"/>
    <property type="project" value="TreeGrafter"/>
</dbReference>
<feature type="transmembrane region" description="Helical" evidence="7">
    <location>
        <begin position="18"/>
        <end position="39"/>
    </location>
</feature>
<evidence type="ECO:0000256" key="1">
    <source>
        <dbReference type="ARBA" id="ARBA00004141"/>
    </source>
</evidence>
<protein>
    <submittedName>
        <fullName evidence="10">Ferrous-iron efflux pump FieF</fullName>
    </submittedName>
</protein>
<evidence type="ECO:0000313" key="11">
    <source>
        <dbReference type="Proteomes" id="UP001162834"/>
    </source>
</evidence>
<dbReference type="InterPro" id="IPR002524">
    <property type="entry name" value="Cation_efflux"/>
</dbReference>
<proteinExistence type="inferred from homology"/>
<feature type="transmembrane region" description="Helical" evidence="7">
    <location>
        <begin position="120"/>
        <end position="142"/>
    </location>
</feature>
<dbReference type="PANTHER" id="PTHR43840">
    <property type="entry name" value="MITOCHONDRIAL METAL TRANSPORTER 1-RELATED"/>
    <property type="match status" value="1"/>
</dbReference>
<dbReference type="FunFam" id="1.20.1510.10:FF:000006">
    <property type="entry name" value="Divalent cation efflux transporter"/>
    <property type="match status" value="1"/>
</dbReference>
<reference evidence="10" key="1">
    <citation type="journal article" date="2022" name="Int. J. Syst. Evol. Microbiol.">
        <title>Pseudomonas aegrilactucae sp. nov. and Pseudomonas morbosilactucae sp. nov., pathogens causing bacterial rot of lettuce in Japan.</title>
        <authorList>
            <person name="Sawada H."/>
            <person name="Fujikawa T."/>
            <person name="Satou M."/>
        </authorList>
    </citation>
    <scope>NUCLEOTIDE SEQUENCE</scope>
    <source>
        <strain evidence="10">0166_1</strain>
    </source>
</reference>
<feature type="domain" description="Cation efflux protein cytoplasmic" evidence="9">
    <location>
        <begin position="217"/>
        <end position="295"/>
    </location>
</feature>
<gene>
    <name evidence="10" type="primary">fieF</name>
    <name evidence="10" type="ORF">DSM104329_04110</name>
</gene>
<dbReference type="InterPro" id="IPR058533">
    <property type="entry name" value="Cation_efflux_TM"/>
</dbReference>
<dbReference type="InterPro" id="IPR036837">
    <property type="entry name" value="Cation_efflux_CTD_sf"/>
</dbReference>
<dbReference type="InterPro" id="IPR027470">
    <property type="entry name" value="Cation_efflux_CTD"/>
</dbReference>
<feature type="transmembrane region" description="Helical" evidence="7">
    <location>
        <begin position="87"/>
        <end position="108"/>
    </location>
</feature>
<feature type="domain" description="Cation efflux protein transmembrane" evidence="8">
    <location>
        <begin position="21"/>
        <end position="213"/>
    </location>
</feature>
<dbReference type="AlphaFoldDB" id="A0A9E6Y0H1"/>
<comment type="subcellular location">
    <subcellularLocation>
        <location evidence="1">Membrane</location>
        <topology evidence="1">Multi-pass membrane protein</topology>
    </subcellularLocation>
</comment>
<dbReference type="GO" id="GO:0015093">
    <property type="term" value="F:ferrous iron transmembrane transporter activity"/>
    <property type="evidence" value="ECO:0007669"/>
    <property type="project" value="TreeGrafter"/>
</dbReference>
<dbReference type="Gene3D" id="1.20.1510.10">
    <property type="entry name" value="Cation efflux protein transmembrane domain"/>
    <property type="match status" value="1"/>
</dbReference>
<dbReference type="Pfam" id="PF16916">
    <property type="entry name" value="ZT_dimer"/>
    <property type="match status" value="1"/>
</dbReference>